<evidence type="ECO:0000256" key="3">
    <source>
        <dbReference type="ARBA" id="ARBA00022840"/>
    </source>
</evidence>
<dbReference type="NCBIfam" id="TIGR00636">
    <property type="entry name" value="PduO_Nterm"/>
    <property type="match status" value="1"/>
</dbReference>
<name>A0A955E0K9_UNCKA</name>
<evidence type="ECO:0000256" key="4">
    <source>
        <dbReference type="RuleBase" id="RU366026"/>
    </source>
</evidence>
<dbReference type="EC" id="2.5.1.17" evidence="4"/>
<dbReference type="PANTHER" id="PTHR12213">
    <property type="entry name" value="CORRINOID ADENOSYLTRANSFERASE"/>
    <property type="match status" value="1"/>
</dbReference>
<comment type="pathway">
    <text evidence="4">Cofactor biosynthesis; adenosylcobalamin biosynthesis; adenosylcobalamin from cob(II)yrinate a,c-diamide: step 2/7.</text>
</comment>
<comment type="caution">
    <text evidence="6">The sequence shown here is derived from an EMBL/GenBank/DDBJ whole genome shotgun (WGS) entry which is preliminary data.</text>
</comment>
<dbReference type="EMBL" id="JAGQNY010000003">
    <property type="protein sequence ID" value="MCA9301946.1"/>
    <property type="molecule type" value="Genomic_DNA"/>
</dbReference>
<keyword evidence="1 4" id="KW-0808">Transferase</keyword>
<dbReference type="GO" id="GO:0008817">
    <property type="term" value="F:corrinoid adenosyltransferase activity"/>
    <property type="evidence" value="ECO:0007669"/>
    <property type="project" value="UniProtKB-UniRule"/>
</dbReference>
<dbReference type="InterPro" id="IPR016030">
    <property type="entry name" value="CblAdoTrfase-like"/>
</dbReference>
<dbReference type="GO" id="GO:0009236">
    <property type="term" value="P:cobalamin biosynthetic process"/>
    <property type="evidence" value="ECO:0007669"/>
    <property type="project" value="UniProtKB-UniRule"/>
</dbReference>
<dbReference type="GO" id="GO:0005524">
    <property type="term" value="F:ATP binding"/>
    <property type="evidence" value="ECO:0007669"/>
    <property type="project" value="UniProtKB-UniRule"/>
</dbReference>
<keyword evidence="3 4" id="KW-0067">ATP-binding</keyword>
<dbReference type="AlphaFoldDB" id="A0A955E0K9"/>
<keyword evidence="4" id="KW-0169">Cobalamin biosynthesis</keyword>
<dbReference type="InterPro" id="IPR036451">
    <property type="entry name" value="CblAdoTrfase-like_sf"/>
</dbReference>
<dbReference type="PANTHER" id="PTHR12213:SF0">
    <property type="entry name" value="CORRINOID ADENOSYLTRANSFERASE MMAB"/>
    <property type="match status" value="1"/>
</dbReference>
<dbReference type="InterPro" id="IPR029499">
    <property type="entry name" value="PduO-typ"/>
</dbReference>
<dbReference type="SUPFAM" id="SSF89028">
    <property type="entry name" value="Cobalamin adenosyltransferase-like"/>
    <property type="match status" value="1"/>
</dbReference>
<dbReference type="Proteomes" id="UP000714817">
    <property type="component" value="Unassembled WGS sequence"/>
</dbReference>
<gene>
    <name evidence="6" type="ORF">KDA10_01080</name>
</gene>
<sequence>MKIYTKKGDSGKSSIINGGILSKKEYVFEVLGTMDELNAALALAVVDNKSKISRTILGLQEDLFSLGAVIASYESSGDGDVSESKKRAGTALAKSVKWTRTSSLGPDVRAMVLKSERLIDELSSDLPELKNFILPGGSIQAKNLHISRAVCRRLERSFVSFVSQKDFVIDDVSRDMLIYFNRLSDLLFVLARYANHVQQIEDTIWLPKKFNEKVK</sequence>
<comment type="catalytic activity">
    <reaction evidence="4">
        <text>2 cob(II)yrinate a,c diamide + reduced [electron-transfer flavoprotein] + 2 ATP = 2 adenosylcob(III)yrinate a,c-diamide + 2 triphosphate + oxidized [electron-transfer flavoprotein] + 3 H(+)</text>
        <dbReference type="Rhea" id="RHEA:11528"/>
        <dbReference type="Rhea" id="RHEA-COMP:10685"/>
        <dbReference type="Rhea" id="RHEA-COMP:10686"/>
        <dbReference type="ChEBI" id="CHEBI:15378"/>
        <dbReference type="ChEBI" id="CHEBI:18036"/>
        <dbReference type="ChEBI" id="CHEBI:30616"/>
        <dbReference type="ChEBI" id="CHEBI:57692"/>
        <dbReference type="ChEBI" id="CHEBI:58307"/>
        <dbReference type="ChEBI" id="CHEBI:58503"/>
        <dbReference type="ChEBI" id="CHEBI:58537"/>
        <dbReference type="EC" id="2.5.1.17"/>
    </reaction>
</comment>
<evidence type="ECO:0000313" key="6">
    <source>
        <dbReference type="EMBL" id="MCA9301946.1"/>
    </source>
</evidence>
<keyword evidence="2 4" id="KW-0547">Nucleotide-binding</keyword>
<evidence type="ECO:0000259" key="5">
    <source>
        <dbReference type="Pfam" id="PF01923"/>
    </source>
</evidence>
<accession>A0A955E0K9</accession>
<proteinExistence type="inferred from homology"/>
<comment type="similarity">
    <text evidence="4">Belongs to the Cob(I)alamin adenosyltransferase family.</text>
</comment>
<feature type="domain" description="Cobalamin adenosyltransferase-like" evidence="5">
    <location>
        <begin position="3"/>
        <end position="194"/>
    </location>
</feature>
<organism evidence="6 7">
    <name type="scientific">candidate division WWE3 bacterium</name>
    <dbReference type="NCBI Taxonomy" id="2053526"/>
    <lineage>
        <taxon>Bacteria</taxon>
        <taxon>Katanobacteria</taxon>
    </lineage>
</organism>
<protein>
    <recommendedName>
        <fullName evidence="4">Corrinoid adenosyltransferase</fullName>
        <ecNumber evidence="4">2.5.1.17</ecNumber>
    </recommendedName>
    <alternativeName>
        <fullName evidence="4">Cob(II)alamin adenosyltransferase</fullName>
    </alternativeName>
    <alternativeName>
        <fullName evidence="4">Cob(II)yrinic acid a,c-diamide adenosyltransferase</fullName>
    </alternativeName>
    <alternativeName>
        <fullName evidence="4">Cobinamide/cobalamin adenosyltransferase</fullName>
    </alternativeName>
</protein>
<evidence type="ECO:0000313" key="7">
    <source>
        <dbReference type="Proteomes" id="UP000714817"/>
    </source>
</evidence>
<comment type="catalytic activity">
    <reaction evidence="4">
        <text>2 cob(II)alamin + reduced [electron-transfer flavoprotein] + 2 ATP = 2 adenosylcob(III)alamin + 2 triphosphate + oxidized [electron-transfer flavoprotein] + 3 H(+)</text>
        <dbReference type="Rhea" id="RHEA:28671"/>
        <dbReference type="Rhea" id="RHEA-COMP:10685"/>
        <dbReference type="Rhea" id="RHEA-COMP:10686"/>
        <dbReference type="ChEBI" id="CHEBI:15378"/>
        <dbReference type="ChEBI" id="CHEBI:16304"/>
        <dbReference type="ChEBI" id="CHEBI:18036"/>
        <dbReference type="ChEBI" id="CHEBI:18408"/>
        <dbReference type="ChEBI" id="CHEBI:30616"/>
        <dbReference type="ChEBI" id="CHEBI:57692"/>
        <dbReference type="ChEBI" id="CHEBI:58307"/>
        <dbReference type="EC" id="2.5.1.17"/>
    </reaction>
</comment>
<evidence type="ECO:0000256" key="1">
    <source>
        <dbReference type="ARBA" id="ARBA00022679"/>
    </source>
</evidence>
<reference evidence="6" key="1">
    <citation type="submission" date="2020-04" db="EMBL/GenBank/DDBJ databases">
        <authorList>
            <person name="Zhang T."/>
        </authorList>
    </citation>
    <scope>NUCLEOTIDE SEQUENCE</scope>
    <source>
        <strain evidence="6">HKST-UBA80</strain>
    </source>
</reference>
<reference evidence="6" key="2">
    <citation type="journal article" date="2021" name="Microbiome">
        <title>Successional dynamics and alternative stable states in a saline activated sludge microbial community over 9 years.</title>
        <authorList>
            <person name="Wang Y."/>
            <person name="Ye J."/>
            <person name="Ju F."/>
            <person name="Liu L."/>
            <person name="Boyd J.A."/>
            <person name="Deng Y."/>
            <person name="Parks D.H."/>
            <person name="Jiang X."/>
            <person name="Yin X."/>
            <person name="Woodcroft B.J."/>
            <person name="Tyson G.W."/>
            <person name="Hugenholtz P."/>
            <person name="Polz M.F."/>
            <person name="Zhang T."/>
        </authorList>
    </citation>
    <scope>NUCLEOTIDE SEQUENCE</scope>
    <source>
        <strain evidence="6">HKST-UBA80</strain>
    </source>
</reference>
<evidence type="ECO:0000256" key="2">
    <source>
        <dbReference type="ARBA" id="ARBA00022741"/>
    </source>
</evidence>
<dbReference type="Pfam" id="PF01923">
    <property type="entry name" value="Cob_adeno_trans"/>
    <property type="match status" value="1"/>
</dbReference>
<dbReference type="Gene3D" id="1.20.1200.10">
    <property type="entry name" value="Cobalamin adenosyltransferase-like"/>
    <property type="match status" value="1"/>
</dbReference>